<gene>
    <name evidence="1" type="ORF">GN244_ATG06683</name>
</gene>
<dbReference type="EMBL" id="WSZM01000131">
    <property type="protein sequence ID" value="KAF4041150.1"/>
    <property type="molecule type" value="Genomic_DNA"/>
</dbReference>
<dbReference type="PANTHER" id="PTHR40866:SF1">
    <property type="entry name" value="BED-TYPE DOMAIN-CONTAINING PROTEIN"/>
    <property type="match status" value="1"/>
</dbReference>
<dbReference type="AlphaFoldDB" id="A0A833WLP0"/>
<evidence type="ECO:0000313" key="1">
    <source>
        <dbReference type="EMBL" id="KAF4041150.1"/>
    </source>
</evidence>
<evidence type="ECO:0000313" key="2">
    <source>
        <dbReference type="Proteomes" id="UP000602510"/>
    </source>
</evidence>
<accession>A0A833WLP0</accession>
<dbReference type="PANTHER" id="PTHR40866">
    <property type="entry name" value="BED-TYPE DOMAIN-CONTAINING PROTEIN"/>
    <property type="match status" value="1"/>
</dbReference>
<comment type="caution">
    <text evidence="1">The sequence shown here is derived from an EMBL/GenBank/DDBJ whole genome shotgun (WGS) entry which is preliminary data.</text>
</comment>
<protein>
    <submittedName>
        <fullName evidence="1">Uncharacterized protein</fullName>
    </submittedName>
</protein>
<name>A0A833WLP0_PHYIN</name>
<reference evidence="1" key="1">
    <citation type="submission" date="2020-04" db="EMBL/GenBank/DDBJ databases">
        <title>Hybrid Assembly of Korean Phytophthora infestans isolates.</title>
        <authorList>
            <person name="Prokchorchik M."/>
            <person name="Lee Y."/>
            <person name="Seo J."/>
            <person name="Cho J.-H."/>
            <person name="Park Y.-E."/>
            <person name="Jang D.-C."/>
            <person name="Im J.-S."/>
            <person name="Choi J.-G."/>
            <person name="Park H.-J."/>
            <person name="Lee G.-B."/>
            <person name="Lee Y.-G."/>
            <person name="Hong S.-Y."/>
            <person name="Cho K."/>
            <person name="Sohn K.H."/>
        </authorList>
    </citation>
    <scope>NUCLEOTIDE SEQUENCE</scope>
    <source>
        <strain evidence="1">KR_1_A1</strain>
    </source>
</reference>
<organism evidence="1 2">
    <name type="scientific">Phytophthora infestans</name>
    <name type="common">Potato late blight agent</name>
    <name type="synonym">Botrytis infestans</name>
    <dbReference type="NCBI Taxonomy" id="4787"/>
    <lineage>
        <taxon>Eukaryota</taxon>
        <taxon>Sar</taxon>
        <taxon>Stramenopiles</taxon>
        <taxon>Oomycota</taxon>
        <taxon>Peronosporomycetes</taxon>
        <taxon>Peronosporales</taxon>
        <taxon>Peronosporaceae</taxon>
        <taxon>Phytophthora</taxon>
    </lineage>
</organism>
<keyword evidence="2" id="KW-1185">Reference proteome</keyword>
<dbReference type="Proteomes" id="UP000602510">
    <property type="component" value="Unassembled WGS sequence"/>
</dbReference>
<sequence length="164" mass="17992">MEKILLAMAPLVDDDIVDHSAPAHISFLQAVLGYFGRALADVLYIVANNCPTNGSIAAIMKVPFVGYASHRLNLAVMKYMKSYEDLLDRVQLLMHAINAMDDATTALMPSRRKINQLRGLLEELKAFESSSKKLQSADGLSLLDVRDTFDALIAEHPGVEGYLG</sequence>
<proteinExistence type="predicted"/>